<dbReference type="Proteomes" id="UP001234297">
    <property type="component" value="Chromosome 2"/>
</dbReference>
<dbReference type="EMBL" id="CM056810">
    <property type="protein sequence ID" value="KAJ8643570.1"/>
    <property type="molecule type" value="Genomic_DNA"/>
</dbReference>
<organism evidence="1 2">
    <name type="scientific">Persea americana</name>
    <name type="common">Avocado</name>
    <dbReference type="NCBI Taxonomy" id="3435"/>
    <lineage>
        <taxon>Eukaryota</taxon>
        <taxon>Viridiplantae</taxon>
        <taxon>Streptophyta</taxon>
        <taxon>Embryophyta</taxon>
        <taxon>Tracheophyta</taxon>
        <taxon>Spermatophyta</taxon>
        <taxon>Magnoliopsida</taxon>
        <taxon>Magnoliidae</taxon>
        <taxon>Laurales</taxon>
        <taxon>Lauraceae</taxon>
        <taxon>Persea</taxon>
    </lineage>
</organism>
<accession>A0ACC2MCZ1</accession>
<sequence>MASKVSSLLSTSLEFNWSMRVGTLISGRLNPLRNKDFICCCDDKDCFKGSALEEEPVPEEVTVIDDGWQALRVQNPGEEETCNCASKSQIIERSRDFLIAGFNPRKPTKPIRFVGFML</sequence>
<comment type="caution">
    <text evidence="1">The sequence shown here is derived from an EMBL/GenBank/DDBJ whole genome shotgun (WGS) entry which is preliminary data.</text>
</comment>
<reference evidence="1 2" key="1">
    <citation type="journal article" date="2022" name="Hortic Res">
        <title>A haplotype resolved chromosomal level avocado genome allows analysis of novel avocado genes.</title>
        <authorList>
            <person name="Nath O."/>
            <person name="Fletcher S.J."/>
            <person name="Hayward A."/>
            <person name="Shaw L.M."/>
            <person name="Masouleh A.K."/>
            <person name="Furtado A."/>
            <person name="Henry R.J."/>
            <person name="Mitter N."/>
        </authorList>
    </citation>
    <scope>NUCLEOTIDE SEQUENCE [LARGE SCALE GENOMIC DNA]</scope>
    <source>
        <strain evidence="2">cv. Hass</strain>
    </source>
</reference>
<protein>
    <submittedName>
        <fullName evidence="1">Uncharacterized protein</fullName>
    </submittedName>
</protein>
<name>A0ACC2MCZ1_PERAE</name>
<gene>
    <name evidence="1" type="ORF">MRB53_005318</name>
</gene>
<evidence type="ECO:0000313" key="2">
    <source>
        <dbReference type="Proteomes" id="UP001234297"/>
    </source>
</evidence>
<keyword evidence="2" id="KW-1185">Reference proteome</keyword>
<proteinExistence type="predicted"/>
<evidence type="ECO:0000313" key="1">
    <source>
        <dbReference type="EMBL" id="KAJ8643570.1"/>
    </source>
</evidence>